<feature type="compositionally biased region" description="Low complexity" evidence="1">
    <location>
        <begin position="1"/>
        <end position="16"/>
    </location>
</feature>
<dbReference type="WBParaSite" id="nRc.2.0.1.t33554-RA">
    <property type="protein sequence ID" value="nRc.2.0.1.t33554-RA"/>
    <property type="gene ID" value="nRc.2.0.1.g33554"/>
</dbReference>
<protein>
    <submittedName>
        <fullName evidence="3">Uncharacterized protein</fullName>
    </submittedName>
</protein>
<feature type="region of interest" description="Disordered" evidence="1">
    <location>
        <begin position="1"/>
        <end position="28"/>
    </location>
</feature>
<reference evidence="3" key="1">
    <citation type="submission" date="2022-11" db="UniProtKB">
        <authorList>
            <consortium name="WormBaseParasite"/>
        </authorList>
    </citation>
    <scope>IDENTIFICATION</scope>
</reference>
<evidence type="ECO:0000256" key="1">
    <source>
        <dbReference type="SAM" id="MobiDB-lite"/>
    </source>
</evidence>
<dbReference type="AlphaFoldDB" id="A0A915K5T0"/>
<accession>A0A915K5T0</accession>
<evidence type="ECO:0000313" key="2">
    <source>
        <dbReference type="Proteomes" id="UP000887565"/>
    </source>
</evidence>
<organism evidence="2 3">
    <name type="scientific">Romanomermis culicivorax</name>
    <name type="common">Nematode worm</name>
    <dbReference type="NCBI Taxonomy" id="13658"/>
    <lineage>
        <taxon>Eukaryota</taxon>
        <taxon>Metazoa</taxon>
        <taxon>Ecdysozoa</taxon>
        <taxon>Nematoda</taxon>
        <taxon>Enoplea</taxon>
        <taxon>Dorylaimia</taxon>
        <taxon>Mermithida</taxon>
        <taxon>Mermithoidea</taxon>
        <taxon>Mermithidae</taxon>
        <taxon>Romanomermis</taxon>
    </lineage>
</organism>
<name>A0A915K5T0_ROMCU</name>
<proteinExistence type="predicted"/>
<keyword evidence="2" id="KW-1185">Reference proteome</keyword>
<dbReference type="Proteomes" id="UP000887565">
    <property type="component" value="Unplaced"/>
</dbReference>
<evidence type="ECO:0000313" key="3">
    <source>
        <dbReference type="WBParaSite" id="nRc.2.0.1.t33554-RA"/>
    </source>
</evidence>
<sequence length="28" mass="3137">MMKSTKMSPTTSTMKKNAIDINANLIEH</sequence>